<accession>A0A1I4C9L7</accession>
<dbReference type="RefSeq" id="WP_091322584.1">
    <property type="nucleotide sequence ID" value="NZ_FOSW01000003.1"/>
</dbReference>
<dbReference type="InterPro" id="IPR053212">
    <property type="entry name" value="DHP_3-monooxygenase"/>
</dbReference>
<keyword evidence="3" id="KW-1185">Reference proteome</keyword>
<dbReference type="EMBL" id="FOSW01000003">
    <property type="protein sequence ID" value="SFK77625.1"/>
    <property type="molecule type" value="Genomic_DNA"/>
</dbReference>
<keyword evidence="2" id="KW-0503">Monooxygenase</keyword>
<dbReference type="InterPro" id="IPR036188">
    <property type="entry name" value="FAD/NAD-bd_sf"/>
</dbReference>
<dbReference type="SUPFAM" id="SSF54373">
    <property type="entry name" value="FAD-linked reductases, C-terminal domain"/>
    <property type="match status" value="1"/>
</dbReference>
<proteinExistence type="predicted"/>
<dbReference type="PANTHER" id="PTHR47469:SF2">
    <property type="entry name" value="OS06G0597600 PROTEIN"/>
    <property type="match status" value="1"/>
</dbReference>
<dbReference type="InParanoid" id="A0A1I4C9L7"/>
<dbReference type="NCBIfam" id="NF005566">
    <property type="entry name" value="PRK07236.1"/>
    <property type="match status" value="1"/>
</dbReference>
<dbReference type="Pfam" id="PF13450">
    <property type="entry name" value="NAD_binding_8"/>
    <property type="match status" value="1"/>
</dbReference>
<keyword evidence="2" id="KW-0560">Oxidoreductase</keyword>
<dbReference type="Pfam" id="PF22607">
    <property type="entry name" value="FAD_binding-like"/>
    <property type="match status" value="1"/>
</dbReference>
<dbReference type="STRING" id="504800.SAMN04488085_103401"/>
<dbReference type="SUPFAM" id="SSF51905">
    <property type="entry name" value="FAD/NAD(P)-binding domain"/>
    <property type="match status" value="1"/>
</dbReference>
<protein>
    <submittedName>
        <fullName evidence="2">2,6-dihydroxypyridine 3-monooxygenase</fullName>
    </submittedName>
</protein>
<gene>
    <name evidence="2" type="ORF">SAMN04488085_103401</name>
</gene>
<evidence type="ECO:0000313" key="3">
    <source>
        <dbReference type="Proteomes" id="UP000199152"/>
    </source>
</evidence>
<dbReference type="PANTHER" id="PTHR47469">
    <property type="entry name" value="MONOOXYGENASE-LIKE"/>
    <property type="match status" value="1"/>
</dbReference>
<feature type="domain" description="2,6-dihydroxypyridine 3-monooxygenase substrate binding" evidence="1">
    <location>
        <begin position="169"/>
        <end position="297"/>
    </location>
</feature>
<dbReference type="AlphaFoldDB" id="A0A1I4C9L7"/>
<sequence length="398" mass="43471">MTDRERQRAIVVGGSMGGLTAALLLHELGFDVDVFERSPEPLEGRGAGIVVQPDTVRWFAEHGGTEAVERVSTGSTHLRYLGPDDEVVYDTPSTWRFTSWTATYRALLADFGTDRYHLGEHVAGVTQDEAAVTLRFVTGREERADLVVFADGISSTGRRRLLPEVTPQYSGYVGWRGTVPESQVSTRTHDLLHDSLAYATAPGTHIVMYPIPGRDGGLTVGSRDLNYVWYRNVAEGPDLDEMLTDKRGFPCPVSVHPGQVQDRFVDELRAAARELLPPAAAELVLRTEQPFIQPVLDIEVPRMAFGRVCLIGDAAFAARPHAAAGTAKAASDAWALADALRSADGDVLAALEEWEPGRLELGRSLLKRVGEMGRHYQVDSDADPADVSLRFGLYGPDH</sequence>
<dbReference type="InterPro" id="IPR054707">
    <property type="entry name" value="DhpH_subs-bd"/>
</dbReference>
<dbReference type="Proteomes" id="UP000199152">
    <property type="component" value="Unassembled WGS sequence"/>
</dbReference>
<dbReference type="PRINTS" id="PR00420">
    <property type="entry name" value="RNGMNOXGNASE"/>
</dbReference>
<name>A0A1I4C9L7_9ACTN</name>
<dbReference type="OrthoDB" id="9782160at2"/>
<dbReference type="Gene3D" id="3.50.50.60">
    <property type="entry name" value="FAD/NAD(P)-binding domain"/>
    <property type="match status" value="2"/>
</dbReference>
<dbReference type="GO" id="GO:0004497">
    <property type="term" value="F:monooxygenase activity"/>
    <property type="evidence" value="ECO:0007669"/>
    <property type="project" value="UniProtKB-KW"/>
</dbReference>
<organism evidence="2 3">
    <name type="scientific">Geodermatophilus ruber</name>
    <dbReference type="NCBI Taxonomy" id="504800"/>
    <lineage>
        <taxon>Bacteria</taxon>
        <taxon>Bacillati</taxon>
        <taxon>Actinomycetota</taxon>
        <taxon>Actinomycetes</taxon>
        <taxon>Geodermatophilales</taxon>
        <taxon>Geodermatophilaceae</taxon>
        <taxon>Geodermatophilus</taxon>
    </lineage>
</organism>
<reference evidence="3" key="1">
    <citation type="submission" date="2016-10" db="EMBL/GenBank/DDBJ databases">
        <authorList>
            <person name="Varghese N."/>
            <person name="Submissions S."/>
        </authorList>
    </citation>
    <scope>NUCLEOTIDE SEQUENCE [LARGE SCALE GENOMIC DNA]</scope>
    <source>
        <strain evidence="3">DSM 45317</strain>
    </source>
</reference>
<evidence type="ECO:0000313" key="2">
    <source>
        <dbReference type="EMBL" id="SFK77625.1"/>
    </source>
</evidence>
<evidence type="ECO:0000259" key="1">
    <source>
        <dbReference type="Pfam" id="PF22607"/>
    </source>
</evidence>